<evidence type="ECO:0000256" key="1">
    <source>
        <dbReference type="SAM" id="MobiDB-lite"/>
    </source>
</evidence>
<feature type="compositionally biased region" description="Basic and acidic residues" evidence="1">
    <location>
        <begin position="42"/>
        <end position="52"/>
    </location>
</feature>
<evidence type="ECO:0000313" key="2">
    <source>
        <dbReference type="EMBL" id="KAJ8444407.1"/>
    </source>
</evidence>
<organism evidence="2 3">
    <name type="scientific">Carnegiea gigantea</name>
    <dbReference type="NCBI Taxonomy" id="171969"/>
    <lineage>
        <taxon>Eukaryota</taxon>
        <taxon>Viridiplantae</taxon>
        <taxon>Streptophyta</taxon>
        <taxon>Embryophyta</taxon>
        <taxon>Tracheophyta</taxon>
        <taxon>Spermatophyta</taxon>
        <taxon>Magnoliopsida</taxon>
        <taxon>eudicotyledons</taxon>
        <taxon>Gunneridae</taxon>
        <taxon>Pentapetalae</taxon>
        <taxon>Caryophyllales</taxon>
        <taxon>Cactineae</taxon>
        <taxon>Cactaceae</taxon>
        <taxon>Cactoideae</taxon>
        <taxon>Echinocereeae</taxon>
        <taxon>Carnegiea</taxon>
    </lineage>
</organism>
<evidence type="ECO:0000313" key="3">
    <source>
        <dbReference type="Proteomes" id="UP001153076"/>
    </source>
</evidence>
<accession>A0A9Q1KKL5</accession>
<dbReference type="PANTHER" id="PTHR33240">
    <property type="entry name" value="OS08G0508500 PROTEIN"/>
    <property type="match status" value="1"/>
</dbReference>
<dbReference type="OrthoDB" id="2919534at2759"/>
<feature type="compositionally biased region" description="Basic residues" evidence="1">
    <location>
        <begin position="85"/>
        <end position="95"/>
    </location>
</feature>
<comment type="caution">
    <text evidence="2">The sequence shown here is derived from an EMBL/GenBank/DDBJ whole genome shotgun (WGS) entry which is preliminary data.</text>
</comment>
<proteinExistence type="predicted"/>
<name>A0A9Q1KKL5_9CARY</name>
<dbReference type="PANTHER" id="PTHR33240:SF17">
    <property type="entry name" value="EUKARYOTIC PEPTIDE CHAIN RELEASE FACTOR GTP-BINDING SUBUNIT-LIKE"/>
    <property type="match status" value="1"/>
</dbReference>
<dbReference type="EMBL" id="JAKOGI010000099">
    <property type="protein sequence ID" value="KAJ8444407.1"/>
    <property type="molecule type" value="Genomic_DNA"/>
</dbReference>
<feature type="region of interest" description="Disordered" evidence="1">
    <location>
        <begin position="32"/>
        <end position="95"/>
    </location>
</feature>
<keyword evidence="3" id="KW-1185">Reference proteome</keyword>
<protein>
    <submittedName>
        <fullName evidence="2">Uncharacterized protein</fullName>
    </submittedName>
</protein>
<dbReference type="Proteomes" id="UP001153076">
    <property type="component" value="Unassembled WGS sequence"/>
</dbReference>
<gene>
    <name evidence="2" type="ORF">Cgig2_026611</name>
</gene>
<dbReference type="AlphaFoldDB" id="A0A9Q1KKL5"/>
<reference evidence="2" key="1">
    <citation type="submission" date="2022-04" db="EMBL/GenBank/DDBJ databases">
        <title>Carnegiea gigantea Genome sequencing and assembly v2.</title>
        <authorList>
            <person name="Copetti D."/>
            <person name="Sanderson M.J."/>
            <person name="Burquez A."/>
            <person name="Wojciechowski M.F."/>
        </authorList>
    </citation>
    <scope>NUCLEOTIDE SEQUENCE</scope>
    <source>
        <strain evidence="2">SGP5-SGP5p</strain>
        <tissue evidence="2">Aerial part</tissue>
    </source>
</reference>
<sequence>MSTITDAIMQQVSEQVKKAVEAVSSASPLPRFEYVPTVGCEPPRRHEPETSPRRKAPHANGDRQSREENRDHFIGANAHPNYHPGHGRPAKSTRPLRRMQHTLDELLGVKSKNRPHRLREGSPTDNELPSAVLIDEECSTEIAATITVRYVEGITRSGWKAQLWGPQQVLIAEQGSRVTVPTMVFGGEQGPRFISPHNDPLVDCLKKLTYPGRDIVSLVHPILGLGGQEVNPTGTIRLLLRFGDKVRAKNLEVDFLVMDVPTAYNIILGRPTWHKVKAVIAPYVLQLQFEADDGSVGTMQGE</sequence>
<feature type="compositionally biased region" description="Basic and acidic residues" evidence="1">
    <location>
        <begin position="60"/>
        <end position="73"/>
    </location>
</feature>